<feature type="chain" id="PRO_5011556778" description="Peptidase propeptide and YPEB domain-containing protein" evidence="2">
    <location>
        <begin position="20"/>
        <end position="103"/>
    </location>
</feature>
<evidence type="ECO:0000256" key="2">
    <source>
        <dbReference type="SAM" id="SignalP"/>
    </source>
</evidence>
<evidence type="ECO:0008006" key="5">
    <source>
        <dbReference type="Google" id="ProtNLM"/>
    </source>
</evidence>
<protein>
    <recommendedName>
        <fullName evidence="5">Peptidase propeptide and YPEB domain-containing protein</fullName>
    </recommendedName>
</protein>
<organism evidence="3 4">
    <name type="scientific">Ancylobacter rudongensis</name>
    <dbReference type="NCBI Taxonomy" id="177413"/>
    <lineage>
        <taxon>Bacteria</taxon>
        <taxon>Pseudomonadati</taxon>
        <taxon>Pseudomonadota</taxon>
        <taxon>Alphaproteobacteria</taxon>
        <taxon>Hyphomicrobiales</taxon>
        <taxon>Xanthobacteraceae</taxon>
        <taxon>Ancylobacter</taxon>
    </lineage>
</organism>
<feature type="signal peptide" evidence="2">
    <location>
        <begin position="1"/>
        <end position="19"/>
    </location>
</feature>
<keyword evidence="4" id="KW-1185">Reference proteome</keyword>
<evidence type="ECO:0000256" key="1">
    <source>
        <dbReference type="SAM" id="MobiDB-lite"/>
    </source>
</evidence>
<dbReference type="AlphaFoldDB" id="A0A1G4PBW5"/>
<feature type="compositionally biased region" description="Low complexity" evidence="1">
    <location>
        <begin position="22"/>
        <end position="35"/>
    </location>
</feature>
<accession>A0A1G4PBW5</accession>
<reference evidence="4" key="1">
    <citation type="submission" date="2016-10" db="EMBL/GenBank/DDBJ databases">
        <authorList>
            <person name="Varghese N."/>
            <person name="Submissions S."/>
        </authorList>
    </citation>
    <scope>NUCLEOTIDE SEQUENCE [LARGE SCALE GENOMIC DNA]</scope>
    <source>
        <strain evidence="4">CGMCC 1.1761</strain>
    </source>
</reference>
<name>A0A1G4PBW5_9HYPH</name>
<dbReference type="Proteomes" id="UP000198889">
    <property type="component" value="Unassembled WGS sequence"/>
</dbReference>
<dbReference type="STRING" id="177413.SAMN05660859_0453"/>
<proteinExistence type="predicted"/>
<keyword evidence="2" id="KW-0732">Signal</keyword>
<feature type="region of interest" description="Disordered" evidence="1">
    <location>
        <begin position="22"/>
        <end position="54"/>
    </location>
</feature>
<dbReference type="RefSeq" id="WP_091435751.1">
    <property type="nucleotide sequence ID" value="NZ_FMTP01000001.1"/>
</dbReference>
<gene>
    <name evidence="3" type="ORF">SAMN05660859_0453</name>
</gene>
<evidence type="ECO:0000313" key="4">
    <source>
        <dbReference type="Proteomes" id="UP000198889"/>
    </source>
</evidence>
<sequence>MKHVLPILAAVAIAVPAWAQTPPAAQDPATPAVTTESAAQPAMPAKGANSFTEAQAKERIEARGFSNVTGLAKDADGVWRGKAMKAGAPHDVALDYQGNVFPN</sequence>
<evidence type="ECO:0000313" key="3">
    <source>
        <dbReference type="EMBL" id="SCW29783.1"/>
    </source>
</evidence>
<dbReference type="EMBL" id="FMTP01000001">
    <property type="protein sequence ID" value="SCW29783.1"/>
    <property type="molecule type" value="Genomic_DNA"/>
</dbReference>